<name>A0A3Q7HA24_SOLLC</name>
<sequence>MTFKMKLVKTKNEDTSTMKGTLRYTFVAPGSIGKGRGRGRGLKSSGDKGNMPSKKFYRKGNRGKI</sequence>
<feature type="region of interest" description="Disordered" evidence="1">
    <location>
        <begin position="30"/>
        <end position="65"/>
    </location>
</feature>
<reference evidence="2" key="1">
    <citation type="journal article" date="2012" name="Nature">
        <title>The tomato genome sequence provides insights into fleshy fruit evolution.</title>
        <authorList>
            <consortium name="Tomato Genome Consortium"/>
        </authorList>
    </citation>
    <scope>NUCLEOTIDE SEQUENCE [LARGE SCALE GENOMIC DNA]</scope>
    <source>
        <strain evidence="2">cv. Heinz 1706</strain>
    </source>
</reference>
<dbReference type="Gramene" id="Solyc07g021493.1.1">
    <property type="protein sequence ID" value="Solyc07g021493.1.1"/>
    <property type="gene ID" value="Solyc07g021493.1"/>
</dbReference>
<protein>
    <submittedName>
        <fullName evidence="2">Uncharacterized protein</fullName>
    </submittedName>
</protein>
<keyword evidence="3" id="KW-1185">Reference proteome</keyword>
<dbReference type="Proteomes" id="UP000004994">
    <property type="component" value="Chromosome 7"/>
</dbReference>
<evidence type="ECO:0000313" key="2">
    <source>
        <dbReference type="EnsemblPlants" id="Solyc07g021493.1.1"/>
    </source>
</evidence>
<dbReference type="InParanoid" id="A0A3Q7HA24"/>
<accession>A0A3Q7HA24</accession>
<feature type="compositionally biased region" description="Basic residues" evidence="1">
    <location>
        <begin position="55"/>
        <end position="65"/>
    </location>
</feature>
<dbReference type="EnsemblPlants" id="Solyc07g021493.1.1">
    <property type="protein sequence ID" value="Solyc07g021493.1.1"/>
    <property type="gene ID" value="Solyc07g021493.1"/>
</dbReference>
<reference evidence="2" key="2">
    <citation type="submission" date="2019-01" db="UniProtKB">
        <authorList>
            <consortium name="EnsemblPlants"/>
        </authorList>
    </citation>
    <scope>IDENTIFICATION</scope>
    <source>
        <strain evidence="2">cv. Heinz 1706</strain>
    </source>
</reference>
<dbReference type="AlphaFoldDB" id="A0A3Q7HA24"/>
<organism evidence="2">
    <name type="scientific">Solanum lycopersicum</name>
    <name type="common">Tomato</name>
    <name type="synonym">Lycopersicon esculentum</name>
    <dbReference type="NCBI Taxonomy" id="4081"/>
    <lineage>
        <taxon>Eukaryota</taxon>
        <taxon>Viridiplantae</taxon>
        <taxon>Streptophyta</taxon>
        <taxon>Embryophyta</taxon>
        <taxon>Tracheophyta</taxon>
        <taxon>Spermatophyta</taxon>
        <taxon>Magnoliopsida</taxon>
        <taxon>eudicotyledons</taxon>
        <taxon>Gunneridae</taxon>
        <taxon>Pentapetalae</taxon>
        <taxon>asterids</taxon>
        <taxon>lamiids</taxon>
        <taxon>Solanales</taxon>
        <taxon>Solanaceae</taxon>
        <taxon>Solanoideae</taxon>
        <taxon>Solaneae</taxon>
        <taxon>Solanum</taxon>
        <taxon>Solanum subgen. Lycopersicon</taxon>
    </lineage>
</organism>
<proteinExistence type="predicted"/>
<evidence type="ECO:0000256" key="1">
    <source>
        <dbReference type="SAM" id="MobiDB-lite"/>
    </source>
</evidence>
<evidence type="ECO:0000313" key="3">
    <source>
        <dbReference type="Proteomes" id="UP000004994"/>
    </source>
</evidence>